<dbReference type="SUPFAM" id="SSF63748">
    <property type="entry name" value="Tudor/PWWP/MBT"/>
    <property type="match status" value="2"/>
</dbReference>
<dbReference type="PROSITE" id="PS50304">
    <property type="entry name" value="TUDOR"/>
    <property type="match status" value="1"/>
</dbReference>
<dbReference type="SMART" id="SM00333">
    <property type="entry name" value="TUDOR"/>
    <property type="match status" value="2"/>
</dbReference>
<dbReference type="STRING" id="7757.ENSPMAP00000003451"/>
<dbReference type="OMA" id="TVSEHEW"/>
<dbReference type="PANTHER" id="PTHR22948">
    <property type="entry name" value="TUDOR DOMAIN CONTAINING PROTEIN"/>
    <property type="match status" value="1"/>
</dbReference>
<dbReference type="AlphaFoldDB" id="S4RE19"/>
<proteinExistence type="predicted"/>
<dbReference type="Gene3D" id="2.30.30.140">
    <property type="match status" value="2"/>
</dbReference>
<dbReference type="Ensembl" id="ENSPMAT00000003466.1">
    <property type="protein sequence ID" value="ENSPMAP00000003451.1"/>
    <property type="gene ID" value="ENSPMAG00000003170.1"/>
</dbReference>
<dbReference type="PANTHER" id="PTHR22948:SF14">
    <property type="entry name" value="TUDOR DOMAIN-CONTAINING PROTEIN 7"/>
    <property type="match status" value="1"/>
</dbReference>
<reference evidence="2" key="2">
    <citation type="submission" date="2025-09" db="UniProtKB">
        <authorList>
            <consortium name="Ensembl"/>
        </authorList>
    </citation>
    <scope>IDENTIFICATION</scope>
</reference>
<accession>S4RE19</accession>
<name>S4RE19_PETMA</name>
<dbReference type="InterPro" id="IPR035437">
    <property type="entry name" value="SNase_OB-fold_sf"/>
</dbReference>
<dbReference type="Pfam" id="PF00567">
    <property type="entry name" value="TUDOR"/>
    <property type="match status" value="1"/>
</dbReference>
<dbReference type="GeneTree" id="ENSGT00890000139482"/>
<protein>
    <recommendedName>
        <fullName evidence="1">Tudor domain-containing protein</fullName>
    </recommendedName>
</protein>
<evidence type="ECO:0000259" key="1">
    <source>
        <dbReference type="PROSITE" id="PS50304"/>
    </source>
</evidence>
<organism evidence="2">
    <name type="scientific">Petromyzon marinus</name>
    <name type="common">Sea lamprey</name>
    <dbReference type="NCBI Taxonomy" id="7757"/>
    <lineage>
        <taxon>Eukaryota</taxon>
        <taxon>Metazoa</taxon>
        <taxon>Chordata</taxon>
        <taxon>Craniata</taxon>
        <taxon>Vertebrata</taxon>
        <taxon>Cyclostomata</taxon>
        <taxon>Hyperoartia</taxon>
        <taxon>Petromyzontiformes</taxon>
        <taxon>Petromyzontidae</taxon>
        <taxon>Petromyzon</taxon>
    </lineage>
</organism>
<dbReference type="InterPro" id="IPR002999">
    <property type="entry name" value="Tudor"/>
</dbReference>
<sequence length="418" mass="47027">TYRNVYIQHVTSDGFFFCQMKTNVVKKVDRILSEIEKIFTCKILHVQDQHIVEVYLTDYGKRALIETSSLLRIGAQHIKDLVEIPAQVVKCRLAGAGTEHVELTGQVLRWLRSCVAERHGWGVKVVSTDYSTSVSNIYLFINDGKHWSNVEPSPSVGSSENPESFEQRCTAGRNSNGAVALSPPYPGETFDFHELNFGGTKVPRPFQLRESSLSPVSAALPPLHALPLGKMKQVFVSAAHLPSQFVVQLCQEMPLLDRLMNEMEQHYRSKSPRPATGVQVGKIYAARFEDDRFYRVVVKGVMSGMANVYQLDYGEYSVVPLDRLLPLPLTFRTLPIQGVCAELFGTVSEHEWSVEAATLFGKQVKGRSLWALFMATDEDPSKPLERKACVDLIDTSQDNDVYISQLMRNYLIVTSHFH</sequence>
<dbReference type="InterPro" id="IPR050621">
    <property type="entry name" value="Tudor_domain_containing"/>
</dbReference>
<evidence type="ECO:0000313" key="2">
    <source>
        <dbReference type="Ensembl" id="ENSPMAP00000003451.1"/>
    </source>
</evidence>
<dbReference type="HOGENOM" id="CLU_031886_0_0_1"/>
<feature type="domain" description="Tudor" evidence="1">
    <location>
        <begin position="277"/>
        <end position="334"/>
    </location>
</feature>
<dbReference type="Gene3D" id="2.40.50.90">
    <property type="match status" value="1"/>
</dbReference>
<reference evidence="2" key="1">
    <citation type="submission" date="2025-08" db="UniProtKB">
        <authorList>
            <consortium name="Ensembl"/>
        </authorList>
    </citation>
    <scope>IDENTIFICATION</scope>
</reference>